<feature type="compositionally biased region" description="Low complexity" evidence="1">
    <location>
        <begin position="867"/>
        <end position="893"/>
    </location>
</feature>
<feature type="compositionally biased region" description="Low complexity" evidence="1">
    <location>
        <begin position="671"/>
        <end position="680"/>
    </location>
</feature>
<dbReference type="AlphaFoldDB" id="A0AAW0GN13"/>
<feature type="compositionally biased region" description="Low complexity" evidence="1">
    <location>
        <begin position="650"/>
        <end position="663"/>
    </location>
</feature>
<feature type="compositionally biased region" description="Polar residues" evidence="1">
    <location>
        <begin position="819"/>
        <end position="834"/>
    </location>
</feature>
<feature type="compositionally biased region" description="Low complexity" evidence="1">
    <location>
        <begin position="1"/>
        <end position="16"/>
    </location>
</feature>
<feature type="compositionally biased region" description="Basic residues" evidence="1">
    <location>
        <begin position="18"/>
        <end position="53"/>
    </location>
</feature>
<feature type="compositionally biased region" description="Low complexity" evidence="1">
    <location>
        <begin position="847"/>
        <end position="858"/>
    </location>
</feature>
<feature type="compositionally biased region" description="Polar residues" evidence="1">
    <location>
        <begin position="618"/>
        <end position="628"/>
    </location>
</feature>
<feature type="compositionally biased region" description="Polar residues" evidence="1">
    <location>
        <begin position="697"/>
        <end position="725"/>
    </location>
</feature>
<sequence>MTLSPTSTPSQSQPLTRHGSRKRTRFTFFVGRKKVAPTRAVSVRRNHSRHRRAPSVSATTHKRTSAIRLVGEQPKQPSQDQNLIEAEPDTHSLHSSSQPTTMDQSGMPGQGPLFTKVRLFTSADLVPFFSLSSFLPHPSPFITLTPLLRDCSWFILMFKDSYHSSCPHTSKTSCRLYLILSSLSYRPMASSSANRKDADLPPLPPQNATPEVHKSGGGIMKKLTTKLRRSSTSQPNPPAASTHNAPPLPSSSKATAEAGPSAPPKKRKTTLKLPSMPSMPKGPAPAALPNSFTSPEQRQAALRAMGLIPAVPHPYKDSHGYMVPLSEQEKYLDNRFSVVADNEPRESDSDDGESEAKKIREAWLRKNREAEAEPFGSSSQGEPSSPTSESAHYPQHHTSTSVSSQPSSNTPSSPRGSTSADVYRSSSSPSSKNALTATERASALAISNPEMMVKVAPSSQSPRRGTFVEVHPSHSTTPLRVDYHLEPESPSDKDNLQSTLDSQDTQTTPSIVCTPLPPPPRQMRTRLERLEVEVDPTSIPLPASPAIGHFAEVQEVVVESGKDLEVDGESKKDSKKCDVEMLSPISTSSEVSERVSRWLQSTPTGSSFQSSQEDKPNSSESPFSTSVDADTASGEDSPIDKSLPAIIEVSTPTPSTPALSPSSLAPPSPITPLTSPTTAPNVDLLEPTPVAPLAIKTDSNNTITPNNQTEGSTAQDADAGTTVSPISIRGRKEKPSPISITATAIAVQTSVSAPPTASAVSIPIPIPAVAPGSITIQSPESPSSSPSGPESTSLQSSVSFQDQHLPKQALGSLPKLSISPPTASSPNRGRSLTVSHIHDHKHGAAELSLSSSTSTSDTSRSRSKVPALSPTRTTSSSAASEVPPTPTTTTAPSQRGRKVSIVSSTSQSSDNHHHHHLHHQYGVQIRGNPRIKVQTAPPPVKTDEMSLQLPPNVATVIVESPIEDVVVSPVISLNGANVVNDSEKVETVAKEDVDTPLPAAIPRPRMSRPSEESVERRKSLTFGGLFGKSHNSLNVAVPEKPSKPRSMSNLRKSVAGTISAKFRPKTLVVDTSKLGSRNNSPSPARRPSPASSSPLNPNPLSPTSPATTYFSARSNGSVTSPTSSNGHRSNNLEPVARPRLRQPLSPTIHSRGSILMEARGLEDDESRRLAEMAFLDF</sequence>
<accession>A0AAW0GN13</accession>
<evidence type="ECO:0000313" key="3">
    <source>
        <dbReference type="Proteomes" id="UP001385951"/>
    </source>
</evidence>
<dbReference type="Proteomes" id="UP001385951">
    <property type="component" value="Unassembled WGS sequence"/>
</dbReference>
<keyword evidence="3" id="KW-1185">Reference proteome</keyword>
<reference evidence="2 3" key="1">
    <citation type="submission" date="2022-09" db="EMBL/GenBank/DDBJ databases">
        <authorList>
            <person name="Palmer J.M."/>
        </authorList>
    </citation>
    <scope>NUCLEOTIDE SEQUENCE [LARGE SCALE GENOMIC DNA]</scope>
    <source>
        <strain evidence="2 3">DSM 7382</strain>
    </source>
</reference>
<evidence type="ECO:0000256" key="1">
    <source>
        <dbReference type="SAM" id="MobiDB-lite"/>
    </source>
</evidence>
<gene>
    <name evidence="2" type="ORF">QCA50_005648</name>
</gene>
<feature type="compositionally biased region" description="Basic and acidic residues" evidence="1">
    <location>
        <begin position="1008"/>
        <end position="1018"/>
    </location>
</feature>
<feature type="region of interest" description="Disordered" evidence="1">
    <location>
        <begin position="340"/>
        <end position="522"/>
    </location>
</feature>
<feature type="region of interest" description="Disordered" evidence="1">
    <location>
        <begin position="192"/>
        <end position="298"/>
    </location>
</feature>
<comment type="caution">
    <text evidence="2">The sequence shown here is derived from an EMBL/GenBank/DDBJ whole genome shotgun (WGS) entry which is preliminary data.</text>
</comment>
<feature type="compositionally biased region" description="Polar residues" evidence="1">
    <location>
        <begin position="1109"/>
        <end position="1132"/>
    </location>
</feature>
<feature type="compositionally biased region" description="Low complexity" evidence="1">
    <location>
        <begin position="1076"/>
        <end position="1095"/>
    </location>
</feature>
<feature type="region of interest" description="Disordered" evidence="1">
    <location>
        <begin position="997"/>
        <end position="1151"/>
    </location>
</feature>
<feature type="region of interest" description="Disordered" evidence="1">
    <location>
        <begin position="769"/>
        <end position="923"/>
    </location>
</feature>
<feature type="compositionally biased region" description="Low complexity" evidence="1">
    <location>
        <begin position="373"/>
        <end position="390"/>
    </location>
</feature>
<feature type="compositionally biased region" description="Low complexity" evidence="1">
    <location>
        <begin position="496"/>
        <end position="508"/>
    </location>
</feature>
<evidence type="ECO:0000313" key="2">
    <source>
        <dbReference type="EMBL" id="KAK7690550.1"/>
    </source>
</evidence>
<feature type="compositionally biased region" description="Low complexity" evidence="1">
    <location>
        <begin position="398"/>
        <end position="414"/>
    </location>
</feature>
<protein>
    <submittedName>
        <fullName evidence="2">Uncharacterized protein</fullName>
    </submittedName>
</protein>
<feature type="region of interest" description="Disordered" evidence="1">
    <location>
        <begin position="561"/>
        <end position="737"/>
    </location>
</feature>
<feature type="compositionally biased region" description="Basic and acidic residues" evidence="1">
    <location>
        <begin position="354"/>
        <end position="371"/>
    </location>
</feature>
<feature type="compositionally biased region" description="Polar residues" evidence="1">
    <location>
        <begin position="230"/>
        <end position="254"/>
    </location>
</feature>
<feature type="region of interest" description="Disordered" evidence="1">
    <location>
        <begin position="1"/>
        <end position="107"/>
    </location>
</feature>
<feature type="compositionally biased region" description="Polar residues" evidence="1">
    <location>
        <begin position="93"/>
        <end position="104"/>
    </location>
</feature>
<feature type="compositionally biased region" description="Low complexity" evidence="1">
    <location>
        <begin position="769"/>
        <end position="797"/>
    </location>
</feature>
<dbReference type="EMBL" id="JASBNA010000006">
    <property type="protein sequence ID" value="KAK7690550.1"/>
    <property type="molecule type" value="Genomic_DNA"/>
</dbReference>
<feature type="compositionally biased region" description="Basic and acidic residues" evidence="1">
    <location>
        <begin position="481"/>
        <end position="495"/>
    </location>
</feature>
<name>A0AAW0GN13_9APHY</name>
<proteinExistence type="predicted"/>
<organism evidence="2 3">
    <name type="scientific">Cerrena zonata</name>
    <dbReference type="NCBI Taxonomy" id="2478898"/>
    <lineage>
        <taxon>Eukaryota</taxon>
        <taxon>Fungi</taxon>
        <taxon>Dikarya</taxon>
        <taxon>Basidiomycota</taxon>
        <taxon>Agaricomycotina</taxon>
        <taxon>Agaricomycetes</taxon>
        <taxon>Polyporales</taxon>
        <taxon>Cerrenaceae</taxon>
        <taxon>Cerrena</taxon>
    </lineage>
</organism>
<feature type="compositionally biased region" description="Low complexity" evidence="1">
    <location>
        <begin position="900"/>
        <end position="909"/>
    </location>
</feature>
<feature type="compositionally biased region" description="Basic and acidic residues" evidence="1">
    <location>
        <begin position="561"/>
        <end position="579"/>
    </location>
</feature>
<feature type="compositionally biased region" description="Polar residues" evidence="1">
    <location>
        <begin position="415"/>
        <end position="436"/>
    </location>
</feature>
<feature type="compositionally biased region" description="Polar residues" evidence="1">
    <location>
        <begin position="598"/>
        <end position="611"/>
    </location>
</feature>